<protein>
    <recommendedName>
        <fullName evidence="4">Menorin-like domain-containing protein</fullName>
    </recommendedName>
</protein>
<dbReference type="InterPro" id="IPR019356">
    <property type="entry name" value="Menorin_dom"/>
</dbReference>
<feature type="domain" description="Menorin-like" evidence="4">
    <location>
        <begin position="42"/>
        <end position="303"/>
    </location>
</feature>
<dbReference type="PANTHER" id="PTHR21184">
    <property type="entry name" value="MENORIN (DENDRITIC BRANCHING PROTEIN)"/>
    <property type="match status" value="1"/>
</dbReference>
<gene>
    <name evidence="5" type="ORF">ODALV1_LOCUS12000</name>
</gene>
<accession>A0ABP1QJ43</accession>
<dbReference type="EMBL" id="CAXLJM020000036">
    <property type="protein sequence ID" value="CAL8105247.1"/>
    <property type="molecule type" value="Genomic_DNA"/>
</dbReference>
<feature type="transmembrane region" description="Helical" evidence="2">
    <location>
        <begin position="358"/>
        <end position="376"/>
    </location>
</feature>
<dbReference type="Proteomes" id="UP001642540">
    <property type="component" value="Unassembled WGS sequence"/>
</dbReference>
<keyword evidence="3" id="KW-0732">Signal</keyword>
<dbReference type="Pfam" id="PF10223">
    <property type="entry name" value="Menorin_N"/>
    <property type="match status" value="1"/>
</dbReference>
<keyword evidence="2" id="KW-0812">Transmembrane</keyword>
<feature type="signal peptide" evidence="3">
    <location>
        <begin position="1"/>
        <end position="20"/>
    </location>
</feature>
<feature type="chain" id="PRO_5045319086" description="Menorin-like domain-containing protein" evidence="3">
    <location>
        <begin position="21"/>
        <end position="379"/>
    </location>
</feature>
<sequence length="379" mass="42370">MGFNLYSCCWLLLLVACTSSSNMPKYVSVREYFSGSERLEYHEITWAHAVNSHEALSQAIKNPNMMMLEADIMLGKHKGAHSHQMTPIMAHPPDKESDLSFPEFLDAVIHATQSKGYHKGIKLDFKDIEAVEPCLLLLKEKLGEENVIPFPVVINADILMGPVNSTKKPVDAERFITLAKTLSPYATMSLGWTTRFGHDDEKLGKGTGEIIHEGKYTISQIKEMATTIRKYAGDPPIFKHITFPVRAALAANSVNEIENLQGKMRSEFSITLWSAKDDQVDVSKVESMINSLGARFAFIDVPFRMEYNAKHFQNEESHIEPDDQPSLHALEAIPARGHSEEETTSETDKGTPSATTRAVTFLPVITLGLLAAFIMYRRL</sequence>
<keyword evidence="2" id="KW-1133">Transmembrane helix</keyword>
<evidence type="ECO:0000313" key="5">
    <source>
        <dbReference type="EMBL" id="CAL8105247.1"/>
    </source>
</evidence>
<evidence type="ECO:0000256" key="1">
    <source>
        <dbReference type="ARBA" id="ARBA00044953"/>
    </source>
</evidence>
<proteinExistence type="inferred from homology"/>
<dbReference type="PANTHER" id="PTHR21184:SF6">
    <property type="entry name" value="CONSERVED PLASMA MEMBRANE PROTEIN"/>
    <property type="match status" value="1"/>
</dbReference>
<evidence type="ECO:0000256" key="2">
    <source>
        <dbReference type="SAM" id="Phobius"/>
    </source>
</evidence>
<keyword evidence="6" id="KW-1185">Reference proteome</keyword>
<comment type="caution">
    <text evidence="5">The sequence shown here is derived from an EMBL/GenBank/DDBJ whole genome shotgun (WGS) entry which is preliminary data.</text>
</comment>
<reference evidence="5 6" key="1">
    <citation type="submission" date="2024-08" db="EMBL/GenBank/DDBJ databases">
        <authorList>
            <person name="Cucini C."/>
            <person name="Frati F."/>
        </authorList>
    </citation>
    <scope>NUCLEOTIDE SEQUENCE [LARGE SCALE GENOMIC DNA]</scope>
</reference>
<evidence type="ECO:0000313" key="6">
    <source>
        <dbReference type="Proteomes" id="UP001642540"/>
    </source>
</evidence>
<evidence type="ECO:0000256" key="3">
    <source>
        <dbReference type="SAM" id="SignalP"/>
    </source>
</evidence>
<comment type="similarity">
    <text evidence="1">Belongs to the menorin family.</text>
</comment>
<name>A0ABP1QJ43_9HEXA</name>
<evidence type="ECO:0000259" key="4">
    <source>
        <dbReference type="Pfam" id="PF10223"/>
    </source>
</evidence>
<keyword evidence="2" id="KW-0472">Membrane</keyword>
<organism evidence="5 6">
    <name type="scientific">Orchesella dallaii</name>
    <dbReference type="NCBI Taxonomy" id="48710"/>
    <lineage>
        <taxon>Eukaryota</taxon>
        <taxon>Metazoa</taxon>
        <taxon>Ecdysozoa</taxon>
        <taxon>Arthropoda</taxon>
        <taxon>Hexapoda</taxon>
        <taxon>Collembola</taxon>
        <taxon>Entomobryomorpha</taxon>
        <taxon>Entomobryoidea</taxon>
        <taxon>Orchesellidae</taxon>
        <taxon>Orchesellinae</taxon>
        <taxon>Orchesella</taxon>
    </lineage>
</organism>